<sequence>MKPFSACRGLIGIADGGLRLVLRELLLGVKMLELEFLADVGGVVHAIRASHQAFDLIIIQNDLPGGGSSAVARCVRWDMSAQFNNLPIISIGRGWTHEMLAEVRDAGICEIIAMPTSLMAVQDKLVSAMDGKRPFLSTAMYRGRCRRRRSGKGYQGPFRRAEDRIAEQLNSAVEKSERRAVRQEQQGGALPLASPAPPPSSGGARASVSPVDNDVEEVGGDRQTRVVIDKAFVTARQIEQLRARIAASGGGKEVAAMHLVVADTEERLINLMALVQMRVEQYGCSPSDIERLRVIRKSVDASAVSLLRTQLSRLIISGEAVLSGHVGLSFNTGVAMQARMSHVDFLINVGGGLENLDSSLRDEVAKAYHIVSQVAQKEAGTMRLRQFDEASSSVRPRA</sequence>
<feature type="region of interest" description="Disordered" evidence="1">
    <location>
        <begin position="171"/>
        <end position="220"/>
    </location>
</feature>
<proteinExistence type="predicted"/>
<dbReference type="Proteomes" id="UP000078543">
    <property type="component" value="Unassembled WGS sequence"/>
</dbReference>
<gene>
    <name evidence="2" type="ORF">A6A05_18545</name>
</gene>
<dbReference type="SUPFAM" id="SSF52172">
    <property type="entry name" value="CheY-like"/>
    <property type="match status" value="1"/>
</dbReference>
<dbReference type="AlphaFoldDB" id="A0A178MZY6"/>
<evidence type="ECO:0000313" key="3">
    <source>
        <dbReference type="Proteomes" id="UP000078543"/>
    </source>
</evidence>
<dbReference type="STRING" id="1437059.A6A05_18545"/>
<evidence type="ECO:0000313" key="2">
    <source>
        <dbReference type="EMBL" id="OAN66053.1"/>
    </source>
</evidence>
<accession>A0A178MZY6</accession>
<dbReference type="InterPro" id="IPR011006">
    <property type="entry name" value="CheY-like_superfamily"/>
</dbReference>
<protein>
    <submittedName>
        <fullName evidence="2">Chemotaxis protein CheY</fullName>
    </submittedName>
</protein>
<organism evidence="2 3">
    <name type="scientific">Magnetospirillum moscoviense</name>
    <dbReference type="NCBI Taxonomy" id="1437059"/>
    <lineage>
        <taxon>Bacteria</taxon>
        <taxon>Pseudomonadati</taxon>
        <taxon>Pseudomonadota</taxon>
        <taxon>Alphaproteobacteria</taxon>
        <taxon>Rhodospirillales</taxon>
        <taxon>Rhodospirillaceae</taxon>
        <taxon>Magnetospirillum</taxon>
    </lineage>
</organism>
<comment type="caution">
    <text evidence="2">The sequence shown here is derived from an EMBL/GenBank/DDBJ whole genome shotgun (WGS) entry which is preliminary data.</text>
</comment>
<feature type="compositionally biased region" description="Low complexity" evidence="1">
    <location>
        <begin position="201"/>
        <end position="211"/>
    </location>
</feature>
<dbReference type="RefSeq" id="WP_068496572.1">
    <property type="nucleotide sequence ID" value="NZ_LWQU01000015.1"/>
</dbReference>
<reference evidence="2 3" key="1">
    <citation type="submission" date="2016-04" db="EMBL/GenBank/DDBJ databases">
        <title>Draft genome sequence of freshwater magnetotactic bacteria Magnetospirillum marisnigri SP-1 and Magnetospirillum moscoviense BB-1.</title>
        <authorList>
            <person name="Koziaeva V."/>
            <person name="Dziuba M.V."/>
            <person name="Ivanov T.M."/>
            <person name="Kuznetsov B."/>
            <person name="Grouzdev D.S."/>
        </authorList>
    </citation>
    <scope>NUCLEOTIDE SEQUENCE [LARGE SCALE GENOMIC DNA]</scope>
    <source>
        <strain evidence="2 3">BB-1</strain>
    </source>
</reference>
<name>A0A178MZY6_9PROT</name>
<evidence type="ECO:0000256" key="1">
    <source>
        <dbReference type="SAM" id="MobiDB-lite"/>
    </source>
</evidence>
<keyword evidence="3" id="KW-1185">Reference proteome</keyword>
<dbReference type="OrthoDB" id="7323864at2"/>
<dbReference type="EMBL" id="LWQU01000015">
    <property type="protein sequence ID" value="OAN66053.1"/>
    <property type="molecule type" value="Genomic_DNA"/>
</dbReference>